<protein>
    <submittedName>
        <fullName evidence="5">Glycerate kinase</fullName>
    </submittedName>
</protein>
<dbReference type="Gene3D" id="3.90.1510.10">
    <property type="entry name" value="Glycerate kinase, domain 2"/>
    <property type="match status" value="1"/>
</dbReference>
<evidence type="ECO:0000256" key="4">
    <source>
        <dbReference type="PIRNR" id="PIRNR006078"/>
    </source>
</evidence>
<gene>
    <name evidence="5" type="ORF">FB474_1980</name>
</gene>
<reference evidence="5 6" key="1">
    <citation type="submission" date="2019-06" db="EMBL/GenBank/DDBJ databases">
        <title>Sequencing the genomes of 1000 actinobacteria strains.</title>
        <authorList>
            <person name="Klenk H.-P."/>
        </authorList>
    </citation>
    <scope>NUCLEOTIDE SEQUENCE [LARGE SCALE GENOMIC DNA]</scope>
    <source>
        <strain evidence="5 6">DSM 18082</strain>
    </source>
</reference>
<keyword evidence="3 4" id="KW-0418">Kinase</keyword>
<evidence type="ECO:0000256" key="2">
    <source>
        <dbReference type="ARBA" id="ARBA00022679"/>
    </source>
</evidence>
<proteinExistence type="inferred from homology"/>
<dbReference type="PANTHER" id="PTHR21599">
    <property type="entry name" value="GLYCERATE KINASE"/>
    <property type="match status" value="1"/>
</dbReference>
<dbReference type="GO" id="GO:0031388">
    <property type="term" value="P:organic acid phosphorylation"/>
    <property type="evidence" value="ECO:0007669"/>
    <property type="project" value="UniProtKB-UniRule"/>
</dbReference>
<dbReference type="Proteomes" id="UP000319514">
    <property type="component" value="Unassembled WGS sequence"/>
</dbReference>
<dbReference type="AlphaFoldDB" id="A0A542ZJQ3"/>
<dbReference type="OrthoDB" id="9774290at2"/>
<dbReference type="NCBIfam" id="TIGR00045">
    <property type="entry name" value="glycerate kinase"/>
    <property type="match status" value="1"/>
</dbReference>
<dbReference type="PIRSF" id="PIRSF006078">
    <property type="entry name" value="GlxK"/>
    <property type="match status" value="1"/>
</dbReference>
<dbReference type="Gene3D" id="3.40.50.10350">
    <property type="entry name" value="Glycerate kinase, domain 1"/>
    <property type="match status" value="1"/>
</dbReference>
<dbReference type="InterPro" id="IPR018193">
    <property type="entry name" value="Glyc_kinase_flavodox-like_fold"/>
</dbReference>
<comment type="similarity">
    <text evidence="1 4">Belongs to the glycerate kinase type-1 family.</text>
</comment>
<evidence type="ECO:0000256" key="3">
    <source>
        <dbReference type="ARBA" id="ARBA00022777"/>
    </source>
</evidence>
<dbReference type="RefSeq" id="WP_141788463.1">
    <property type="nucleotide sequence ID" value="NZ_VFOQ01000001.1"/>
</dbReference>
<dbReference type="InterPro" id="IPR036129">
    <property type="entry name" value="Glycerate_kinase_sf"/>
</dbReference>
<dbReference type="GO" id="GO:0008887">
    <property type="term" value="F:glycerate kinase activity"/>
    <property type="evidence" value="ECO:0007669"/>
    <property type="project" value="UniProtKB-UniRule"/>
</dbReference>
<evidence type="ECO:0000256" key="1">
    <source>
        <dbReference type="ARBA" id="ARBA00006284"/>
    </source>
</evidence>
<dbReference type="EMBL" id="VFOQ01000001">
    <property type="protein sequence ID" value="TQL60585.1"/>
    <property type="molecule type" value="Genomic_DNA"/>
</dbReference>
<dbReference type="InterPro" id="IPR004381">
    <property type="entry name" value="Glycerate_kinase"/>
</dbReference>
<sequence length="388" mass="38975">MRVLIAPDCFTGTLSASQAAEAMAEGWRAHAPDDELTLLPLSDGGPGFLDVLQRALGGTTVAVTVQDPLGREVPAAILLVEEEAGRTAYLESAQACGLHLLAADERDPAVTSTYGVGQLLDAALAEGATRVVVGLGGSGTNDAGAGLLAALGVGDPDLLAAGGLALAGAGDDSLGGLDAARQRLAGVDLVIATDVDLPLLGFHGASASFAPQKGATPEVAQQLEAALGRFTEVVGRSLPPRKDLLTGAMLRLDREPGAGAAGGLGYGLMLLGGRRVSGVEAVLDAVGFAERVRAADLLVTGEGTFDWQSLRGKVVAGVAEAAMAVAVPTVVVAGQALVGRRESMALGISGTYAVADRPEQVPASLADPAGTLASRTTRVAATWSPRRG</sequence>
<name>A0A542ZJQ3_9MICO</name>
<keyword evidence="2 4" id="KW-0808">Transferase</keyword>
<evidence type="ECO:0000313" key="6">
    <source>
        <dbReference type="Proteomes" id="UP000319514"/>
    </source>
</evidence>
<keyword evidence="6" id="KW-1185">Reference proteome</keyword>
<dbReference type="Pfam" id="PF02595">
    <property type="entry name" value="Gly_kinase"/>
    <property type="match status" value="1"/>
</dbReference>
<organism evidence="5 6">
    <name type="scientific">Oryzihumus leptocrescens</name>
    <dbReference type="NCBI Taxonomy" id="297536"/>
    <lineage>
        <taxon>Bacteria</taxon>
        <taxon>Bacillati</taxon>
        <taxon>Actinomycetota</taxon>
        <taxon>Actinomycetes</taxon>
        <taxon>Micrococcales</taxon>
        <taxon>Intrasporangiaceae</taxon>
        <taxon>Oryzihumus</taxon>
    </lineage>
</organism>
<comment type="caution">
    <text evidence="5">The sequence shown here is derived from an EMBL/GenBank/DDBJ whole genome shotgun (WGS) entry which is preliminary data.</text>
</comment>
<accession>A0A542ZJQ3</accession>
<evidence type="ECO:0000313" key="5">
    <source>
        <dbReference type="EMBL" id="TQL60585.1"/>
    </source>
</evidence>
<dbReference type="InterPro" id="IPR018197">
    <property type="entry name" value="Glycerate_kinase_RE-like"/>
</dbReference>
<dbReference type="SUPFAM" id="SSF110738">
    <property type="entry name" value="Glycerate kinase I"/>
    <property type="match status" value="1"/>
</dbReference>
<dbReference type="PANTHER" id="PTHR21599:SF0">
    <property type="entry name" value="GLYCERATE KINASE"/>
    <property type="match status" value="1"/>
</dbReference>